<feature type="non-terminal residue" evidence="1">
    <location>
        <position position="72"/>
    </location>
</feature>
<comment type="caution">
    <text evidence="1">The sequence shown here is derived from an EMBL/GenBank/DDBJ whole genome shotgun (WGS) entry which is preliminary data.</text>
</comment>
<dbReference type="Proteomes" id="UP001590950">
    <property type="component" value="Unassembled WGS sequence"/>
</dbReference>
<dbReference type="EMBL" id="JBEFKJ010000013">
    <property type="protein sequence ID" value="KAL2042782.1"/>
    <property type="molecule type" value="Genomic_DNA"/>
</dbReference>
<protein>
    <submittedName>
        <fullName evidence="1">Uncharacterized protein</fullName>
    </submittedName>
</protein>
<accession>A0ABR4ADY9</accession>
<sequence length="72" mass="8144">MAKYVIDQLQISNYLMNLAEAVFGCQYLGLFTLQQHVISRCWRPLQTWMGDIVFPQLAQGYVDGGGGLIHEP</sequence>
<name>A0ABR4ADY9_9LECA</name>
<gene>
    <name evidence="1" type="ORF">N7G274_004541</name>
</gene>
<reference evidence="1 2" key="1">
    <citation type="submission" date="2024-09" db="EMBL/GenBank/DDBJ databases">
        <title>Rethinking Asexuality: The Enigmatic Case of Functional Sexual Genes in Lepraria (Stereocaulaceae).</title>
        <authorList>
            <person name="Doellman M."/>
            <person name="Sun Y."/>
            <person name="Barcenas-Pena A."/>
            <person name="Lumbsch H.T."/>
            <person name="Grewe F."/>
        </authorList>
    </citation>
    <scope>NUCLEOTIDE SEQUENCE [LARGE SCALE GENOMIC DNA]</scope>
    <source>
        <strain evidence="1 2">Mercado 3170</strain>
    </source>
</reference>
<keyword evidence="2" id="KW-1185">Reference proteome</keyword>
<evidence type="ECO:0000313" key="2">
    <source>
        <dbReference type="Proteomes" id="UP001590950"/>
    </source>
</evidence>
<evidence type="ECO:0000313" key="1">
    <source>
        <dbReference type="EMBL" id="KAL2042782.1"/>
    </source>
</evidence>
<proteinExistence type="predicted"/>
<organism evidence="1 2">
    <name type="scientific">Stereocaulon virgatum</name>
    <dbReference type="NCBI Taxonomy" id="373712"/>
    <lineage>
        <taxon>Eukaryota</taxon>
        <taxon>Fungi</taxon>
        <taxon>Dikarya</taxon>
        <taxon>Ascomycota</taxon>
        <taxon>Pezizomycotina</taxon>
        <taxon>Lecanoromycetes</taxon>
        <taxon>OSLEUM clade</taxon>
        <taxon>Lecanoromycetidae</taxon>
        <taxon>Lecanorales</taxon>
        <taxon>Lecanorineae</taxon>
        <taxon>Stereocaulaceae</taxon>
        <taxon>Stereocaulon</taxon>
    </lineage>
</organism>